<gene>
    <name evidence="2" type="ORF">CDAR_423051</name>
</gene>
<dbReference type="Proteomes" id="UP001054837">
    <property type="component" value="Unassembled WGS sequence"/>
</dbReference>
<reference evidence="2 3" key="1">
    <citation type="submission" date="2021-06" db="EMBL/GenBank/DDBJ databases">
        <title>Caerostris darwini draft genome.</title>
        <authorList>
            <person name="Kono N."/>
            <person name="Arakawa K."/>
        </authorList>
    </citation>
    <scope>NUCLEOTIDE SEQUENCE [LARGE SCALE GENOMIC DNA]</scope>
</reference>
<protein>
    <submittedName>
        <fullName evidence="2">Uncharacterized protein</fullName>
    </submittedName>
</protein>
<proteinExistence type="predicted"/>
<comment type="caution">
    <text evidence="2">The sequence shown here is derived from an EMBL/GenBank/DDBJ whole genome shotgun (WGS) entry which is preliminary data.</text>
</comment>
<evidence type="ECO:0000313" key="2">
    <source>
        <dbReference type="EMBL" id="GIY43977.1"/>
    </source>
</evidence>
<keyword evidence="3" id="KW-1185">Reference proteome</keyword>
<accession>A0AAV4TGQ3</accession>
<dbReference type="AlphaFoldDB" id="A0AAV4TGQ3"/>
<evidence type="ECO:0000313" key="3">
    <source>
        <dbReference type="Proteomes" id="UP001054837"/>
    </source>
</evidence>
<feature type="region of interest" description="Disordered" evidence="1">
    <location>
        <begin position="1"/>
        <end position="26"/>
    </location>
</feature>
<organism evidence="2 3">
    <name type="scientific">Caerostris darwini</name>
    <dbReference type="NCBI Taxonomy" id="1538125"/>
    <lineage>
        <taxon>Eukaryota</taxon>
        <taxon>Metazoa</taxon>
        <taxon>Ecdysozoa</taxon>
        <taxon>Arthropoda</taxon>
        <taxon>Chelicerata</taxon>
        <taxon>Arachnida</taxon>
        <taxon>Araneae</taxon>
        <taxon>Araneomorphae</taxon>
        <taxon>Entelegynae</taxon>
        <taxon>Araneoidea</taxon>
        <taxon>Araneidae</taxon>
        <taxon>Caerostris</taxon>
    </lineage>
</organism>
<evidence type="ECO:0000256" key="1">
    <source>
        <dbReference type="SAM" id="MobiDB-lite"/>
    </source>
</evidence>
<name>A0AAV4TGQ3_9ARAC</name>
<dbReference type="EMBL" id="BPLQ01009436">
    <property type="protein sequence ID" value="GIY43977.1"/>
    <property type="molecule type" value="Genomic_DNA"/>
</dbReference>
<sequence>MEMKSGESEIQWGQRAEVTDHQSRGGRKLMPCVRREIESKYFNYSEGNLNEYPFQFESFHFLDLTSFTRMRKKLIDRHSNQNPTLCVLPTPRNPPINARRLSLKLHPPSGIELRQKTKFLDFRGCSSEENRSCLSRNRGPF</sequence>